<dbReference type="GO" id="GO:0016706">
    <property type="term" value="F:2-oxoglutarate-dependent dioxygenase activity"/>
    <property type="evidence" value="ECO:0007669"/>
    <property type="project" value="UniProtKB-ARBA"/>
</dbReference>
<dbReference type="Gene3D" id="1.25.10.10">
    <property type="entry name" value="Leucine-rich Repeat Variant"/>
    <property type="match status" value="2"/>
</dbReference>
<accession>A0A2V5K3V4</accession>
<keyword evidence="2" id="KW-0560">Oxidoreductase</keyword>
<dbReference type="SUPFAM" id="SSF48371">
    <property type="entry name" value="ARM repeat"/>
    <property type="match status" value="1"/>
</dbReference>
<dbReference type="EMBL" id="QJVJ01000007">
    <property type="protein sequence ID" value="PYI53332.1"/>
    <property type="molecule type" value="Genomic_DNA"/>
</dbReference>
<evidence type="ECO:0000313" key="2">
    <source>
        <dbReference type="EMBL" id="PYI53332.1"/>
    </source>
</evidence>
<dbReference type="Proteomes" id="UP000247476">
    <property type="component" value="Unassembled WGS sequence"/>
</dbReference>
<dbReference type="SUPFAM" id="SSF51197">
    <property type="entry name" value="Clavaminate synthase-like"/>
    <property type="match status" value="1"/>
</dbReference>
<dbReference type="Pfam" id="PF05721">
    <property type="entry name" value="PhyH"/>
    <property type="match status" value="1"/>
</dbReference>
<comment type="function">
    <text evidence="1">Catalyzes the hydroxylation of the N(6)-(4-aminobutyl)-L-lysine intermediate produced by deoxyhypusine synthase/DHPS on a critical lysine of the eukaryotic translation initiation factor 5A/eIF-5A. This is the second step of the post-translational modification of that lysine into an unusual amino acid residue named hypusine. Hypusination is unique to mature eIF-5A factor and is essential for its function.</text>
</comment>
<dbReference type="Pfam" id="PF13646">
    <property type="entry name" value="HEAT_2"/>
    <property type="match status" value="1"/>
</dbReference>
<keyword evidence="3" id="KW-1185">Reference proteome</keyword>
<protein>
    <submittedName>
        <fullName evidence="2">Phytanoyl-CoA dioxygenase</fullName>
    </submittedName>
</protein>
<dbReference type="InterPro" id="IPR011989">
    <property type="entry name" value="ARM-like"/>
</dbReference>
<dbReference type="SMART" id="SM00567">
    <property type="entry name" value="EZ_HEAT"/>
    <property type="match status" value="3"/>
</dbReference>
<proteinExistence type="predicted"/>
<dbReference type="OrthoDB" id="505313at2"/>
<gene>
    <name evidence="2" type="ORF">DLM86_16220</name>
</gene>
<organism evidence="2 3">
    <name type="scientific">Paenibacillus flagellatus</name>
    <dbReference type="NCBI Taxonomy" id="2211139"/>
    <lineage>
        <taxon>Bacteria</taxon>
        <taxon>Bacillati</taxon>
        <taxon>Bacillota</taxon>
        <taxon>Bacilli</taxon>
        <taxon>Bacillales</taxon>
        <taxon>Paenibacillaceae</taxon>
        <taxon>Paenibacillus</taxon>
    </lineage>
</organism>
<dbReference type="InterPro" id="IPR021133">
    <property type="entry name" value="HEAT_type_2"/>
</dbReference>
<reference evidence="2 3" key="1">
    <citation type="submission" date="2018-05" db="EMBL/GenBank/DDBJ databases">
        <title>Paenibacillus flagellatus sp. nov., isolated from selenium mineral soil.</title>
        <authorList>
            <person name="Dai X."/>
        </authorList>
    </citation>
    <scope>NUCLEOTIDE SEQUENCE [LARGE SCALE GENOMIC DNA]</scope>
    <source>
        <strain evidence="2 3">DXL2</strain>
    </source>
</reference>
<dbReference type="InterPro" id="IPR004155">
    <property type="entry name" value="PBS_lyase_HEAT"/>
</dbReference>
<dbReference type="PROSITE" id="PS50077">
    <property type="entry name" value="HEAT_REPEAT"/>
    <property type="match status" value="1"/>
</dbReference>
<dbReference type="Gene3D" id="2.60.120.620">
    <property type="entry name" value="q2cbj1_9rhob like domain"/>
    <property type="match status" value="1"/>
</dbReference>
<evidence type="ECO:0000256" key="1">
    <source>
        <dbReference type="ARBA" id="ARBA00045876"/>
    </source>
</evidence>
<dbReference type="PANTHER" id="PTHR12697:SF38">
    <property type="entry name" value="PBS LYASE HEAT DOMAIN PROTEIN REPEAT-CONTAINING PROTEIN"/>
    <property type="match status" value="1"/>
</dbReference>
<keyword evidence="2" id="KW-0223">Dioxygenase</keyword>
<dbReference type="InterPro" id="IPR008775">
    <property type="entry name" value="Phytyl_CoA_dOase-like"/>
</dbReference>
<dbReference type="InterPro" id="IPR016024">
    <property type="entry name" value="ARM-type_fold"/>
</dbReference>
<dbReference type="RefSeq" id="WP_110841105.1">
    <property type="nucleotide sequence ID" value="NZ_QJVJ01000007.1"/>
</dbReference>
<dbReference type="AlphaFoldDB" id="A0A2V5K3V4"/>
<evidence type="ECO:0000313" key="3">
    <source>
        <dbReference type="Proteomes" id="UP000247476"/>
    </source>
</evidence>
<comment type="caution">
    <text evidence="2">The sequence shown here is derived from an EMBL/GenBank/DDBJ whole genome shotgun (WGS) entry which is preliminary data.</text>
</comment>
<sequence length="510" mass="54614">MENGLRLLTDAQMRQFLTEGYVLLKTDFPESFHRRLVEQLSDVYRTEGNPGNNLLPRVRELQKVFDHPVVKGALTSVLGPDYSMHAHRHGHYNNSPKPGGWHKDSYWGYSRMRNHRPWWAMIMYFPQDTPVELGPTGIMPGTQCYESRTFASDESEGEVTAAGAAGTFALIHYDIWHRSTANVAGRERFMLKFEFMRTQAPTGPSWDNRDPVWRSPSAIEAPLHAHEAMWRDAWRWLMGRDEAADAVDGGGADVAALLERLRSADAAERTLAADRLALLGPAAAAAGAVPALAGALADAFEPAALNAAYGLARMGDAGVAALLAALGGDAPAVSRCAAYGLAVAGEAALGGLLAALASDRDETAARAAFALGEQRAAAASAPAVRALAALLERPSERLRQAAVDALGNVGAYRGDAAADAGVAALARALRDADVQVRFMAGLALAKWGARAEAAVPALVEALDDDNRYVRAHAAEALYYIGTPNAKEALLDFLRGSRWCPTTTPASTFYP</sequence>
<name>A0A2V5K3V4_9BACL</name>
<dbReference type="PANTHER" id="PTHR12697">
    <property type="entry name" value="PBS LYASE HEAT-LIKE PROTEIN"/>
    <property type="match status" value="1"/>
</dbReference>